<proteinExistence type="predicted"/>
<keyword evidence="1" id="KW-0472">Membrane</keyword>
<reference evidence="2" key="1">
    <citation type="journal article" date="2016" name="PLoS ONE">
        <title>Comparative Mitogenomics of Leeches (Annelida: Clitellata): Genome Conservation and Placobdella-Specific trnD Gene Duplication.</title>
        <authorList>
            <person name="Oceguera-Figueroa A."/>
            <person name="Manzano-Marin A."/>
            <person name="Kvist S."/>
            <person name="Moya A."/>
            <person name="Siddall M.E."/>
            <person name="Latorre A."/>
        </authorList>
    </citation>
    <scope>NUCLEOTIDE SEQUENCE</scope>
    <source>
        <strain evidence="2">MXTON</strain>
    </source>
</reference>
<feature type="transmembrane region" description="Helical" evidence="1">
    <location>
        <begin position="21"/>
        <end position="41"/>
    </location>
</feature>
<feature type="transmembrane region" description="Helical" evidence="1">
    <location>
        <begin position="122"/>
        <end position="143"/>
    </location>
</feature>
<evidence type="ECO:0000313" key="2">
    <source>
        <dbReference type="EMBL" id="CVK87349.1"/>
    </source>
</evidence>
<evidence type="ECO:0000256" key="1">
    <source>
        <dbReference type="SAM" id="Phobius"/>
    </source>
</evidence>
<sequence>MSILMTNMILSLYLTMMTLKIPVMMTINILIVALVTSWLYAYLLSSWYSFLIYLIYIGGMLIMFAYFVVLSPNQYLKLKQYITTLILTFILITIPSMFYSSLLLIPNFSLYLPKELYSQFNIPVLFLMILLLLYIMLAVAKMINISKGPLRPFL</sequence>
<feature type="transmembrane region" description="Helical" evidence="1">
    <location>
        <begin position="81"/>
        <end position="102"/>
    </location>
</feature>
<gene>
    <name evidence="2" type="primary">nad6</name>
</gene>
<accession>A0A175D767</accession>
<dbReference type="EMBL" id="LT159849">
    <property type="protein sequence ID" value="CVK87349.1"/>
    <property type="molecule type" value="Genomic_DNA"/>
</dbReference>
<organism evidence="2">
    <name type="scientific">Placobdella lamothei</name>
    <dbReference type="NCBI Taxonomy" id="1514856"/>
    <lineage>
        <taxon>Eukaryota</taxon>
        <taxon>Metazoa</taxon>
        <taxon>Spiralia</taxon>
        <taxon>Lophotrochozoa</taxon>
        <taxon>Annelida</taxon>
        <taxon>Clitellata</taxon>
        <taxon>Hirudinea</taxon>
        <taxon>Rhynchobdellida</taxon>
        <taxon>Glossiphoniidae</taxon>
        <taxon>Placobdella</taxon>
    </lineage>
</organism>
<feature type="transmembrane region" description="Helical" evidence="1">
    <location>
        <begin position="47"/>
        <end position="69"/>
    </location>
</feature>
<geneLocation type="mitochondrion" evidence="2"/>
<protein>
    <submittedName>
        <fullName evidence="2">NADH dehydrogenase subunit 6</fullName>
    </submittedName>
</protein>
<keyword evidence="1" id="KW-0812">Transmembrane</keyword>
<name>A0A175D767_9ANNE</name>
<dbReference type="AlphaFoldDB" id="A0A175D767"/>
<keyword evidence="2" id="KW-0496">Mitochondrion</keyword>
<keyword evidence="1" id="KW-1133">Transmembrane helix</keyword>